<dbReference type="AlphaFoldDB" id="A0A510DVX5"/>
<organism evidence="1 3">
    <name type="scientific">Sulfuracidifex tepidarius</name>
    <dbReference type="NCBI Taxonomy" id="1294262"/>
    <lineage>
        <taxon>Archaea</taxon>
        <taxon>Thermoproteota</taxon>
        <taxon>Thermoprotei</taxon>
        <taxon>Sulfolobales</taxon>
        <taxon>Sulfolobaceae</taxon>
        <taxon>Sulfuracidifex</taxon>
    </lineage>
</organism>
<dbReference type="GO" id="GO:0008237">
    <property type="term" value="F:metallopeptidase activity"/>
    <property type="evidence" value="ECO:0007669"/>
    <property type="project" value="InterPro"/>
</dbReference>
<evidence type="ECO:0000313" key="4">
    <source>
        <dbReference type="Proteomes" id="UP000325030"/>
    </source>
</evidence>
<sequence length="171" mass="19428">MGLGDTLREPYLGISEKGSPEAPTKVLISLLNTVDREKLIRINQFINEEFKLQTFTKLEKEFLPISAFDWKELKYNEELILKRLDDRIASIRDNFLAIIFIGELNLIKPDNSRDYIYIVSTNTPEDNALKEIGRKLGSKLGLSSCDHECLMNPTSSSLTLCNSCKSKLKKG</sequence>
<proteinExistence type="predicted"/>
<dbReference type="OrthoDB" id="50281at2157"/>
<evidence type="ECO:0000313" key="3">
    <source>
        <dbReference type="Proteomes" id="UP000322983"/>
    </source>
</evidence>
<dbReference type="Proteomes" id="UP000322983">
    <property type="component" value="Chromosome"/>
</dbReference>
<reference evidence="1 3" key="2">
    <citation type="journal article" date="2020" name="Int. J. Syst. Evol. Microbiol.">
        <title>Sulfuracidifex tepidarius gen. nov., sp. nov. and transfer of Sulfolobus metallicus Huber and Stetter 1992 to the genus Sulfuracidifex as Sulfuracidifex metallicus comb. nov.</title>
        <authorList>
            <person name="Itoh T."/>
            <person name="Miura T."/>
            <person name="Sakai H.D."/>
            <person name="Kato S."/>
            <person name="Ohkuma M."/>
            <person name="Takashina T."/>
        </authorList>
    </citation>
    <scope>NUCLEOTIDE SEQUENCE [LARGE SCALE GENOMIC DNA]</scope>
    <source>
        <strain evidence="1 3">IC-006</strain>
        <strain evidence="2">IC-007</strain>
    </source>
</reference>
<dbReference type="EMBL" id="AP018930">
    <property type="protein sequence ID" value="BBG27130.1"/>
    <property type="molecule type" value="Genomic_DNA"/>
</dbReference>
<dbReference type="GeneID" id="41717998"/>
<protein>
    <recommendedName>
        <fullName evidence="5">Archaemetzincin</fullName>
    </recommendedName>
</protein>
<keyword evidence="3" id="KW-1185">Reference proteome</keyword>
<dbReference type="KEGG" id="step:IC006_1684"/>
<accession>A0A510E4Y0</accession>
<reference evidence="4" key="1">
    <citation type="submission" date="2018-09" db="EMBL/GenBank/DDBJ databases">
        <title>Complete Genome Sequencing of Sulfolobus sp. JCM 16834.</title>
        <authorList>
            <person name="Kato S."/>
            <person name="Itoh T."/>
            <person name="Ohkuma M."/>
        </authorList>
    </citation>
    <scope>NUCLEOTIDE SEQUENCE [LARGE SCALE GENOMIC DNA]</scope>
    <source>
        <strain evidence="4">IC-007</strain>
    </source>
</reference>
<gene>
    <name evidence="1" type="ORF">IC006_1684</name>
    <name evidence="2" type="ORF">IC007_1662</name>
</gene>
<dbReference type="Gene3D" id="3.40.390.10">
    <property type="entry name" value="Collagenase (Catalytic Domain)"/>
    <property type="match status" value="1"/>
</dbReference>
<evidence type="ECO:0000313" key="1">
    <source>
        <dbReference type="EMBL" id="BBG24372.1"/>
    </source>
</evidence>
<evidence type="ECO:0000313" key="2">
    <source>
        <dbReference type="EMBL" id="BBG27130.1"/>
    </source>
</evidence>
<dbReference type="RefSeq" id="WP_149528579.1">
    <property type="nucleotide sequence ID" value="NZ_AP018929.1"/>
</dbReference>
<accession>A0A510DVX5</accession>
<name>A0A510DVX5_9CREN</name>
<dbReference type="InterPro" id="IPR024079">
    <property type="entry name" value="MetalloPept_cat_dom_sf"/>
</dbReference>
<dbReference type="Proteomes" id="UP000325030">
    <property type="component" value="Chromosome"/>
</dbReference>
<evidence type="ECO:0008006" key="5">
    <source>
        <dbReference type="Google" id="ProtNLM"/>
    </source>
</evidence>
<dbReference type="EMBL" id="AP018929">
    <property type="protein sequence ID" value="BBG24372.1"/>
    <property type="molecule type" value="Genomic_DNA"/>
</dbReference>